<dbReference type="STRING" id="693.AKJ17_01345"/>
<evidence type="ECO:0000256" key="1">
    <source>
        <dbReference type="ARBA" id="ARBA00004651"/>
    </source>
</evidence>
<dbReference type="Proteomes" id="UP000037515">
    <property type="component" value="Unassembled WGS sequence"/>
</dbReference>
<dbReference type="InterPro" id="IPR050790">
    <property type="entry name" value="ExbB/TolQ_transport"/>
</dbReference>
<dbReference type="RefSeq" id="WP_053393983.1">
    <property type="nucleotide sequence ID" value="NZ_LHPJ01000001.1"/>
</dbReference>
<name>A0A0M0HTS7_VIBNE</name>
<keyword evidence="3 7" id="KW-0812">Transmembrane</keyword>
<evidence type="ECO:0000313" key="10">
    <source>
        <dbReference type="Proteomes" id="UP000037515"/>
    </source>
</evidence>
<evidence type="ECO:0000256" key="7">
    <source>
        <dbReference type="SAM" id="Phobius"/>
    </source>
</evidence>
<dbReference type="Pfam" id="PF01618">
    <property type="entry name" value="MotA_ExbB"/>
    <property type="match status" value="1"/>
</dbReference>
<evidence type="ECO:0000313" key="9">
    <source>
        <dbReference type="EMBL" id="KOO05470.1"/>
    </source>
</evidence>
<proteinExistence type="inferred from homology"/>
<dbReference type="PANTHER" id="PTHR30625">
    <property type="entry name" value="PROTEIN TOLQ"/>
    <property type="match status" value="1"/>
</dbReference>
<accession>A0A0M0HTS7</accession>
<dbReference type="OrthoDB" id="4045at2"/>
<dbReference type="EMBL" id="LHPJ01000001">
    <property type="protein sequence ID" value="KOO05470.1"/>
    <property type="molecule type" value="Genomic_DNA"/>
</dbReference>
<feature type="transmembrane region" description="Helical" evidence="7">
    <location>
        <begin position="16"/>
        <end position="36"/>
    </location>
</feature>
<evidence type="ECO:0000256" key="6">
    <source>
        <dbReference type="RuleBase" id="RU004057"/>
    </source>
</evidence>
<sequence>MLSVLNVSSLPDSNPVLWAIGICSLLLWGLIIQSYWRIYQLRKASIAQQFLSQGDGYLPLAPSLVGMLHLRWQSEVKLYLGQGGNETKLLIRLLPMLGLLGTVDGMVDCFANLTQSNVLEAVSSGISQAMLTTLAGLLAALSGMYFSYHLQRQQQSFIRQFTHELETHEDKNIR</sequence>
<keyword evidence="4 7" id="KW-1133">Transmembrane helix</keyword>
<comment type="subcellular location">
    <subcellularLocation>
        <location evidence="1">Cell membrane</location>
        <topology evidence="1">Multi-pass membrane protein</topology>
    </subcellularLocation>
    <subcellularLocation>
        <location evidence="6">Membrane</location>
        <topology evidence="6">Multi-pass membrane protein</topology>
    </subcellularLocation>
</comment>
<dbReference type="GO" id="GO:0017038">
    <property type="term" value="P:protein import"/>
    <property type="evidence" value="ECO:0007669"/>
    <property type="project" value="TreeGrafter"/>
</dbReference>
<dbReference type="InterPro" id="IPR002898">
    <property type="entry name" value="MotA_ExbB_proton_chnl"/>
</dbReference>
<organism evidence="9 10">
    <name type="scientific">Vibrio nereis</name>
    <dbReference type="NCBI Taxonomy" id="693"/>
    <lineage>
        <taxon>Bacteria</taxon>
        <taxon>Pseudomonadati</taxon>
        <taxon>Pseudomonadota</taxon>
        <taxon>Gammaproteobacteria</taxon>
        <taxon>Vibrionales</taxon>
        <taxon>Vibrionaceae</taxon>
        <taxon>Vibrio</taxon>
    </lineage>
</organism>
<dbReference type="AlphaFoldDB" id="A0A0M0HTS7"/>
<keyword evidence="6" id="KW-0653">Protein transport</keyword>
<feature type="domain" description="MotA/TolQ/ExbB proton channel" evidence="8">
    <location>
        <begin position="89"/>
        <end position="161"/>
    </location>
</feature>
<evidence type="ECO:0000256" key="5">
    <source>
        <dbReference type="ARBA" id="ARBA00023136"/>
    </source>
</evidence>
<evidence type="ECO:0000256" key="2">
    <source>
        <dbReference type="ARBA" id="ARBA00022475"/>
    </source>
</evidence>
<gene>
    <name evidence="9" type="ORF">AKJ17_01345</name>
</gene>
<dbReference type="PANTHER" id="PTHR30625:SF18">
    <property type="entry name" value="TONB2 ENERGY TRANSDUCTION SYSTEM INNER MEMBRANE COMPONENT EXBB"/>
    <property type="match status" value="1"/>
</dbReference>
<reference evidence="10" key="1">
    <citation type="submission" date="2015-08" db="EMBL/GenBank/DDBJ databases">
        <title>Vibrio galatheae sp. nov., a novel member of the Vibrionaceae family isolated from the Solomon Islands.</title>
        <authorList>
            <person name="Giubergia S."/>
            <person name="Machado H."/>
            <person name="Mateiu R.V."/>
            <person name="Gram L."/>
        </authorList>
    </citation>
    <scope>NUCLEOTIDE SEQUENCE [LARGE SCALE GENOMIC DNA]</scope>
    <source>
        <strain evidence="10">DSM 19584</strain>
    </source>
</reference>
<evidence type="ECO:0000256" key="4">
    <source>
        <dbReference type="ARBA" id="ARBA00022989"/>
    </source>
</evidence>
<dbReference type="GO" id="GO:0005886">
    <property type="term" value="C:plasma membrane"/>
    <property type="evidence" value="ECO:0007669"/>
    <property type="project" value="UniProtKB-SubCell"/>
</dbReference>
<keyword evidence="10" id="KW-1185">Reference proteome</keyword>
<evidence type="ECO:0000259" key="8">
    <source>
        <dbReference type="Pfam" id="PF01618"/>
    </source>
</evidence>
<keyword evidence="2" id="KW-1003">Cell membrane</keyword>
<comment type="similarity">
    <text evidence="6">Belongs to the exbB/tolQ family.</text>
</comment>
<evidence type="ECO:0000256" key="3">
    <source>
        <dbReference type="ARBA" id="ARBA00022692"/>
    </source>
</evidence>
<feature type="transmembrane region" description="Helical" evidence="7">
    <location>
        <begin position="89"/>
        <end position="113"/>
    </location>
</feature>
<keyword evidence="6" id="KW-0813">Transport</keyword>
<keyword evidence="5 7" id="KW-0472">Membrane</keyword>
<dbReference type="PATRIC" id="fig|693.5.peg.268"/>
<feature type="transmembrane region" description="Helical" evidence="7">
    <location>
        <begin position="125"/>
        <end position="148"/>
    </location>
</feature>
<protein>
    <recommendedName>
        <fullName evidence="8">MotA/TolQ/ExbB proton channel domain-containing protein</fullName>
    </recommendedName>
</protein>
<comment type="caution">
    <text evidence="9">The sequence shown here is derived from an EMBL/GenBank/DDBJ whole genome shotgun (WGS) entry which is preliminary data.</text>
</comment>